<reference evidence="13" key="1">
    <citation type="submission" date="2022-06" db="EMBL/GenBank/DDBJ databases">
        <title>Sequencing the genomes of 1000 actinobacteria strains.</title>
        <authorList>
            <person name="Klenk H.-P."/>
        </authorList>
    </citation>
    <scope>NUCLEOTIDE SEQUENCE</scope>
    <source>
        <strain evidence="13">DSM 46694</strain>
    </source>
</reference>
<keyword evidence="8" id="KW-0902">Two-component regulatory system</keyword>
<dbReference type="PANTHER" id="PTHR24421:SF10">
    <property type="entry name" value="NITRATE_NITRITE SENSOR PROTEIN NARQ"/>
    <property type="match status" value="1"/>
</dbReference>
<dbReference type="AlphaFoldDB" id="A0A9X2GL79"/>
<dbReference type="InterPro" id="IPR003594">
    <property type="entry name" value="HATPase_dom"/>
</dbReference>
<dbReference type="InterPro" id="IPR011712">
    <property type="entry name" value="Sig_transdc_His_kin_sub3_dim/P"/>
</dbReference>
<feature type="domain" description="Histidine kinase/HSP90-like ATPase" evidence="11">
    <location>
        <begin position="421"/>
        <end position="495"/>
    </location>
</feature>
<dbReference type="GO" id="GO:0016020">
    <property type="term" value="C:membrane"/>
    <property type="evidence" value="ECO:0007669"/>
    <property type="project" value="InterPro"/>
</dbReference>
<gene>
    <name evidence="13" type="ORF">HD597_007292</name>
</gene>
<feature type="domain" description="Signal transduction histidine kinase subgroup 3 dimerisation and phosphoacceptor" evidence="12">
    <location>
        <begin position="312"/>
        <end position="379"/>
    </location>
</feature>
<dbReference type="SUPFAM" id="SSF55874">
    <property type="entry name" value="ATPase domain of HSP90 chaperone/DNA topoisomerase II/histidine kinase"/>
    <property type="match status" value="1"/>
</dbReference>
<feature type="region of interest" description="Disordered" evidence="9">
    <location>
        <begin position="72"/>
        <end position="161"/>
    </location>
</feature>
<evidence type="ECO:0000313" key="13">
    <source>
        <dbReference type="EMBL" id="MCP2360272.1"/>
    </source>
</evidence>
<organism evidence="13 14">
    <name type="scientific">Nonomuraea thailandensis</name>
    <dbReference type="NCBI Taxonomy" id="1188745"/>
    <lineage>
        <taxon>Bacteria</taxon>
        <taxon>Bacillati</taxon>
        <taxon>Actinomycetota</taxon>
        <taxon>Actinomycetes</taxon>
        <taxon>Streptosporangiales</taxon>
        <taxon>Streptosporangiaceae</taxon>
        <taxon>Nonomuraea</taxon>
    </lineage>
</organism>
<dbReference type="EC" id="2.7.13.3" evidence="2"/>
<feature type="compositionally biased region" description="Polar residues" evidence="9">
    <location>
        <begin position="105"/>
        <end position="115"/>
    </location>
</feature>
<feature type="transmembrane region" description="Helical" evidence="10">
    <location>
        <begin position="21"/>
        <end position="39"/>
    </location>
</feature>
<accession>A0A9X2GL79</accession>
<keyword evidence="14" id="KW-1185">Reference proteome</keyword>
<keyword evidence="10" id="KW-1133">Transmembrane helix</keyword>
<feature type="transmembrane region" description="Helical" evidence="10">
    <location>
        <begin position="251"/>
        <end position="270"/>
    </location>
</feature>
<dbReference type="Gene3D" id="3.30.565.10">
    <property type="entry name" value="Histidine kinase-like ATPase, C-terminal domain"/>
    <property type="match status" value="1"/>
</dbReference>
<evidence type="ECO:0000313" key="14">
    <source>
        <dbReference type="Proteomes" id="UP001139648"/>
    </source>
</evidence>
<evidence type="ECO:0000256" key="6">
    <source>
        <dbReference type="ARBA" id="ARBA00022777"/>
    </source>
</evidence>
<evidence type="ECO:0000256" key="7">
    <source>
        <dbReference type="ARBA" id="ARBA00022840"/>
    </source>
</evidence>
<sequence>MREVWGRVTRLLAADDPETGRLTRALLTMVLAWSLVVASPGRAAAPVWSALGVAMVCWLAFVLLDGRHPAPTRPRLDTPFPTPAEALPGNRSPAPTEAPPGDRSPTPTKAPSNNHDPAPDQALVDDDDSPAFTEVPSHHRPLAFDETPPADRRSPVLQETPADHGFPALAAETPAHDSFTASVVASSGGVSAATAGKASFVRRFSVPPTVLLAVGSAVAAAVTGSESAAPTVFLFAMLLLYAAHMTPSMTTICLVTAADLGLMAGSLVWFDRPRTSIVVQGVVMVCAVLFALHRRQYRRALQDRARAMALDERARIARELHDVLAHSLGALGVQLDVAEALLTERGDVAGAVARIRRSRGLAREGLVEARAAVAALREDVPPLPDALGLLVTEHRRDHSVQAELHTTGTRRPITPAAEVCLLRTAREALTNAAKHAPGRPVTLDLSYGEHSVHLTVRNPLPAVPEHVGEQPAHRTGYGLAGMRERVALAGGTLGAGPVGETWEVRAEVPE</sequence>
<comment type="catalytic activity">
    <reaction evidence="1">
        <text>ATP + protein L-histidine = ADP + protein N-phospho-L-histidine.</text>
        <dbReference type="EC" id="2.7.13.3"/>
    </reaction>
</comment>
<feature type="transmembrane region" description="Helical" evidence="10">
    <location>
        <begin position="276"/>
        <end position="292"/>
    </location>
</feature>
<keyword evidence="10" id="KW-0812">Transmembrane</keyword>
<keyword evidence="3" id="KW-0597">Phosphoprotein</keyword>
<comment type="caution">
    <text evidence="13">The sequence shown here is derived from an EMBL/GenBank/DDBJ whole genome shotgun (WGS) entry which is preliminary data.</text>
</comment>
<name>A0A9X2GL79_9ACTN</name>
<dbReference type="InterPro" id="IPR050482">
    <property type="entry name" value="Sensor_HK_TwoCompSys"/>
</dbReference>
<dbReference type="GO" id="GO:0000155">
    <property type="term" value="F:phosphorelay sensor kinase activity"/>
    <property type="evidence" value="ECO:0007669"/>
    <property type="project" value="InterPro"/>
</dbReference>
<dbReference type="RefSeq" id="WP_253748045.1">
    <property type="nucleotide sequence ID" value="NZ_BAABKA010000066.1"/>
</dbReference>
<keyword evidence="7" id="KW-0067">ATP-binding</keyword>
<dbReference type="Pfam" id="PF07730">
    <property type="entry name" value="HisKA_3"/>
    <property type="match status" value="1"/>
</dbReference>
<keyword evidence="6 13" id="KW-0418">Kinase</keyword>
<evidence type="ECO:0000256" key="9">
    <source>
        <dbReference type="SAM" id="MobiDB-lite"/>
    </source>
</evidence>
<evidence type="ECO:0000256" key="1">
    <source>
        <dbReference type="ARBA" id="ARBA00000085"/>
    </source>
</evidence>
<feature type="transmembrane region" description="Helical" evidence="10">
    <location>
        <begin position="45"/>
        <end position="64"/>
    </location>
</feature>
<keyword evidence="10" id="KW-0472">Membrane</keyword>
<feature type="transmembrane region" description="Helical" evidence="10">
    <location>
        <begin position="204"/>
        <end position="222"/>
    </location>
</feature>
<evidence type="ECO:0000256" key="3">
    <source>
        <dbReference type="ARBA" id="ARBA00022553"/>
    </source>
</evidence>
<keyword evidence="5" id="KW-0547">Nucleotide-binding</keyword>
<evidence type="ECO:0000256" key="4">
    <source>
        <dbReference type="ARBA" id="ARBA00022679"/>
    </source>
</evidence>
<dbReference type="PANTHER" id="PTHR24421">
    <property type="entry name" value="NITRATE/NITRITE SENSOR PROTEIN NARX-RELATED"/>
    <property type="match status" value="1"/>
</dbReference>
<dbReference type="GO" id="GO:0046983">
    <property type="term" value="F:protein dimerization activity"/>
    <property type="evidence" value="ECO:0007669"/>
    <property type="project" value="InterPro"/>
</dbReference>
<dbReference type="Gene3D" id="1.20.5.1930">
    <property type="match status" value="1"/>
</dbReference>
<evidence type="ECO:0000259" key="12">
    <source>
        <dbReference type="Pfam" id="PF07730"/>
    </source>
</evidence>
<evidence type="ECO:0000256" key="8">
    <source>
        <dbReference type="ARBA" id="ARBA00023012"/>
    </source>
</evidence>
<evidence type="ECO:0000256" key="2">
    <source>
        <dbReference type="ARBA" id="ARBA00012438"/>
    </source>
</evidence>
<dbReference type="Pfam" id="PF02518">
    <property type="entry name" value="HATPase_c"/>
    <property type="match status" value="1"/>
</dbReference>
<dbReference type="InterPro" id="IPR036890">
    <property type="entry name" value="HATPase_C_sf"/>
</dbReference>
<evidence type="ECO:0000256" key="10">
    <source>
        <dbReference type="SAM" id="Phobius"/>
    </source>
</evidence>
<keyword evidence="4" id="KW-0808">Transferase</keyword>
<dbReference type="Proteomes" id="UP001139648">
    <property type="component" value="Unassembled WGS sequence"/>
</dbReference>
<proteinExistence type="predicted"/>
<dbReference type="CDD" id="cd16917">
    <property type="entry name" value="HATPase_UhpB-NarQ-NarX-like"/>
    <property type="match status" value="1"/>
</dbReference>
<dbReference type="EMBL" id="JAMZEB010000002">
    <property type="protein sequence ID" value="MCP2360272.1"/>
    <property type="molecule type" value="Genomic_DNA"/>
</dbReference>
<evidence type="ECO:0000256" key="5">
    <source>
        <dbReference type="ARBA" id="ARBA00022741"/>
    </source>
</evidence>
<protein>
    <recommendedName>
        <fullName evidence="2">histidine kinase</fullName>
        <ecNumber evidence="2">2.7.13.3</ecNumber>
    </recommendedName>
</protein>
<dbReference type="GO" id="GO:0005524">
    <property type="term" value="F:ATP binding"/>
    <property type="evidence" value="ECO:0007669"/>
    <property type="project" value="UniProtKB-KW"/>
</dbReference>
<evidence type="ECO:0000259" key="11">
    <source>
        <dbReference type="Pfam" id="PF02518"/>
    </source>
</evidence>